<sequence>MIFANPCDRWFPTNLSATLSQGRMIPSIANSTDETASRLSFRLGCVFPNSVPVGWQT</sequence>
<protein>
    <submittedName>
        <fullName evidence="1">Uncharacterized protein</fullName>
    </submittedName>
</protein>
<accession>A0ABS3FUU8</accession>
<organism evidence="1 2">
    <name type="scientific">Phormidium pseudopriestleyi FRX01</name>
    <dbReference type="NCBI Taxonomy" id="1759528"/>
    <lineage>
        <taxon>Bacteria</taxon>
        <taxon>Bacillati</taxon>
        <taxon>Cyanobacteriota</taxon>
        <taxon>Cyanophyceae</taxon>
        <taxon>Oscillatoriophycideae</taxon>
        <taxon>Oscillatoriales</taxon>
        <taxon>Oscillatoriaceae</taxon>
        <taxon>Phormidium</taxon>
    </lineage>
</organism>
<proteinExistence type="predicted"/>
<dbReference type="Proteomes" id="UP000664844">
    <property type="component" value="Unassembled WGS sequence"/>
</dbReference>
<reference evidence="1 2" key="1">
    <citation type="submission" date="2021-03" db="EMBL/GenBank/DDBJ databases">
        <title>Metabolic Capacity of the Antarctic Cyanobacterium Phormidium pseudopriestleyi that Sustains Oxygenic Photosynthesis in the Presence of Hydrogen Sulfide.</title>
        <authorList>
            <person name="Lumian J.E."/>
            <person name="Jungblut A.D."/>
            <person name="Dillon M.L."/>
            <person name="Hawes I."/>
            <person name="Doran P.T."/>
            <person name="Mackey T.J."/>
            <person name="Dick G.J."/>
            <person name="Grettenberger C.L."/>
            <person name="Sumner D.Y."/>
        </authorList>
    </citation>
    <scope>NUCLEOTIDE SEQUENCE [LARGE SCALE GENOMIC DNA]</scope>
    <source>
        <strain evidence="1 2">FRX01</strain>
    </source>
</reference>
<dbReference type="RefSeq" id="WP_207089363.1">
    <property type="nucleotide sequence ID" value="NZ_JAFLQW010000470.1"/>
</dbReference>
<evidence type="ECO:0000313" key="1">
    <source>
        <dbReference type="EMBL" id="MBO0350894.1"/>
    </source>
</evidence>
<name>A0ABS3FUU8_9CYAN</name>
<evidence type="ECO:0000313" key="2">
    <source>
        <dbReference type="Proteomes" id="UP000664844"/>
    </source>
</evidence>
<gene>
    <name evidence="1" type="ORF">J0895_17845</name>
</gene>
<keyword evidence="2" id="KW-1185">Reference proteome</keyword>
<dbReference type="EMBL" id="JAFLQW010000470">
    <property type="protein sequence ID" value="MBO0350894.1"/>
    <property type="molecule type" value="Genomic_DNA"/>
</dbReference>
<comment type="caution">
    <text evidence="1">The sequence shown here is derived from an EMBL/GenBank/DDBJ whole genome shotgun (WGS) entry which is preliminary data.</text>
</comment>